<reference evidence="4 5" key="1">
    <citation type="submission" date="2018-08" db="EMBL/GenBank/DDBJ databases">
        <authorList>
            <person name="Laetsch R D."/>
            <person name="Stevens L."/>
            <person name="Kumar S."/>
            <person name="Blaxter L. M."/>
        </authorList>
    </citation>
    <scope>NUCLEOTIDE SEQUENCE [LARGE SCALE GENOMIC DNA]</scope>
</reference>
<dbReference type="SUPFAM" id="SSF50985">
    <property type="entry name" value="RCC1/BLIP-II"/>
    <property type="match status" value="1"/>
</dbReference>
<feature type="compositionally biased region" description="Basic and acidic residues" evidence="3">
    <location>
        <begin position="936"/>
        <end position="949"/>
    </location>
</feature>
<evidence type="ECO:0000313" key="5">
    <source>
        <dbReference type="Proteomes" id="UP000276991"/>
    </source>
</evidence>
<dbReference type="InterPro" id="IPR000408">
    <property type="entry name" value="Reg_chr_condens"/>
</dbReference>
<name>A0A498S2A2_ACAVI</name>
<evidence type="ECO:0000256" key="2">
    <source>
        <dbReference type="PROSITE-ProRule" id="PRU00235"/>
    </source>
</evidence>
<dbReference type="OrthoDB" id="10253607at2759"/>
<evidence type="ECO:0000313" key="4">
    <source>
        <dbReference type="EMBL" id="VBB27424.1"/>
    </source>
</evidence>
<dbReference type="InterPro" id="IPR009091">
    <property type="entry name" value="RCC1/BLIP-II"/>
</dbReference>
<dbReference type="PROSITE" id="PS50012">
    <property type="entry name" value="RCC1_3"/>
    <property type="match status" value="2"/>
</dbReference>
<feature type="compositionally biased region" description="Basic and acidic residues" evidence="3">
    <location>
        <begin position="774"/>
        <end position="787"/>
    </location>
</feature>
<dbReference type="PANTHER" id="PTHR22872">
    <property type="entry name" value="BTK-BINDING PROTEIN-RELATED"/>
    <property type="match status" value="1"/>
</dbReference>
<feature type="compositionally biased region" description="Acidic residues" evidence="3">
    <location>
        <begin position="851"/>
        <end position="864"/>
    </location>
</feature>
<feature type="compositionally biased region" description="Basic residues" evidence="3">
    <location>
        <begin position="759"/>
        <end position="768"/>
    </location>
</feature>
<proteinExistence type="predicted"/>
<feature type="repeat" description="RCC1" evidence="2">
    <location>
        <begin position="136"/>
        <end position="191"/>
    </location>
</feature>
<dbReference type="EMBL" id="UPTC01000227">
    <property type="protein sequence ID" value="VBB27424.1"/>
    <property type="molecule type" value="Genomic_DNA"/>
</dbReference>
<dbReference type="Pfam" id="PF00415">
    <property type="entry name" value="RCC1"/>
    <property type="match status" value="1"/>
</dbReference>
<dbReference type="STRING" id="6277.A0A498S2A2"/>
<evidence type="ECO:0000256" key="3">
    <source>
        <dbReference type="SAM" id="MobiDB-lite"/>
    </source>
</evidence>
<dbReference type="CDD" id="cd18186">
    <property type="entry name" value="BTB_POZ_ZBTB_KLHL-like"/>
    <property type="match status" value="1"/>
</dbReference>
<feature type="compositionally biased region" description="Polar residues" evidence="3">
    <location>
        <begin position="953"/>
        <end position="968"/>
    </location>
</feature>
<dbReference type="InterPro" id="IPR011333">
    <property type="entry name" value="SKP1/BTB/POZ_sf"/>
</dbReference>
<dbReference type="Gene3D" id="2.130.10.30">
    <property type="entry name" value="Regulator of chromosome condensation 1/beta-lactamase-inhibitor protein II"/>
    <property type="match status" value="1"/>
</dbReference>
<evidence type="ECO:0000256" key="1">
    <source>
        <dbReference type="ARBA" id="ARBA00022737"/>
    </source>
</evidence>
<dbReference type="AlphaFoldDB" id="A0A498S2A2"/>
<protein>
    <submittedName>
        <fullName evidence="4">Uncharacterized protein</fullName>
    </submittedName>
</protein>
<keyword evidence="5" id="KW-1185">Reference proteome</keyword>
<dbReference type="Proteomes" id="UP000276991">
    <property type="component" value="Unassembled WGS sequence"/>
</dbReference>
<feature type="compositionally biased region" description="Basic and acidic residues" evidence="3">
    <location>
        <begin position="816"/>
        <end position="835"/>
    </location>
</feature>
<dbReference type="PANTHER" id="PTHR22872:SF2">
    <property type="entry name" value="INHIBITOR OF BRUTON TYROSINE KINASE"/>
    <property type="match status" value="1"/>
</dbReference>
<feature type="region of interest" description="Disordered" evidence="3">
    <location>
        <begin position="751"/>
        <end position="903"/>
    </location>
</feature>
<feature type="compositionally biased region" description="Basic and acidic residues" evidence="3">
    <location>
        <begin position="884"/>
        <end position="902"/>
    </location>
</feature>
<feature type="region of interest" description="Disordered" evidence="3">
    <location>
        <begin position="931"/>
        <end position="968"/>
    </location>
</feature>
<accession>A0A498S2A2</accession>
<organism evidence="4 5">
    <name type="scientific">Acanthocheilonema viteae</name>
    <name type="common">Filarial nematode worm</name>
    <name type="synonym">Dipetalonema viteae</name>
    <dbReference type="NCBI Taxonomy" id="6277"/>
    <lineage>
        <taxon>Eukaryota</taxon>
        <taxon>Metazoa</taxon>
        <taxon>Ecdysozoa</taxon>
        <taxon>Nematoda</taxon>
        <taxon>Chromadorea</taxon>
        <taxon>Rhabditida</taxon>
        <taxon>Spirurina</taxon>
        <taxon>Spiruromorpha</taxon>
        <taxon>Filarioidea</taxon>
        <taxon>Onchocercidae</taxon>
        <taxon>Acanthocheilonema</taxon>
    </lineage>
</organism>
<dbReference type="Gene3D" id="3.30.710.10">
    <property type="entry name" value="Potassium Channel Kv1.1, Chain A"/>
    <property type="match status" value="1"/>
</dbReference>
<feature type="compositionally biased region" description="Polar residues" evidence="3">
    <location>
        <begin position="874"/>
        <end position="883"/>
    </location>
</feature>
<sequence length="1056" mass="118928">MSGCLLGLIQEDLSRFDCVSDELALQIRVIAMVCVQSQCRAEPALWPPSSLHLTSYYNSVNILEILLEVFGYEESMSFDGSTPAQFAAMKGHLRALVVLFRNQNISIYSCLGGFNAYEFLRSFAKPRESEKLPCLSRIYAYGDNSTMFLGIVHENLITSPVPVHFFDEINFRKEVTQVSFGKYHAIYLIDGQAYSCGLGRYGKLGHGNEKDQLTLREIKFFESIICISAGLTHSIICTQKKIIVFGLNDKGQLGLGTKQLVLTPTVAKFFKESRDYIIACSTAEACSVIVMSNVRILFHSTIGIIEVLEDSRDYVAIFSSISTLLEQRMIAIKVDGKSYYITSTVHVTRCIGVYYAPNLGAVFSGYKCFYESRGQPLTSGIFLFDSECHGLLRSVSFYNSLMRRSIIEVISADITHNGRIIIVDYMGDVYEGTFENYTLFSDPYFGNVCNGSTWVTEYMVKIKVYRLRGIFPAKSAFLAPDGKSKILNLYEIDTRSVHHDTENVSEVEFASCNEATVICTNEEGHEVARYEFFLEILKHESEVCSSYFERWSGGQNEIRITVKPQIIEIFLDFCYDHCLPPELSIQELTELLIFADKLICKNFFNAIKKELFKPPFEMSKLRQLYALARYLSSVELYKSLSELCAAVFPTLLENGFVNELLLDEIAYIEDAFRSYALDNIVRSVDEFVIASESRITRLVVPEQTVRNIIMDVMEVVKEPMDTKELIDLCRNIKNDLHSVKRWKEIRSAGNAVSVETKCGRQKGSHKKIKNTDTTNKKNENSISEKNDNATNKKSNNAASEKNDNSTNEKSINSTNEKNDNATNEKNDNTVNKKNDNSINGNNTTNKKDDNATNEENDNAVDEKDDNTSNEKNDNSTNEGNVNSNEKDGDTTTNEKNDNDSGRVHTPNILAKIAIAKNQVCEKGIPSLISLSDEGEEKTGESKQEEKKDPCILLSNTSKNPCGSQRETSNSWHLDESVTCENSFAQIMEDEQARQLQTIRQTSSRLSDINIEQQAMVELTAHYESEATIQGVSITVSTEHELEEINDPLWAARSAHQ</sequence>
<keyword evidence="1" id="KW-0677">Repeat</keyword>
<gene>
    <name evidence="4" type="ORF">NAV_LOCUS2254</name>
</gene>
<feature type="compositionally biased region" description="Low complexity" evidence="3">
    <location>
        <begin position="788"/>
        <end position="799"/>
    </location>
</feature>
<dbReference type="InterPro" id="IPR051625">
    <property type="entry name" value="Signaling_Regulatory_Domain"/>
</dbReference>
<feature type="repeat" description="RCC1" evidence="2">
    <location>
        <begin position="191"/>
        <end position="240"/>
    </location>
</feature>